<evidence type="ECO:0000256" key="2">
    <source>
        <dbReference type="ARBA" id="ARBA00022771"/>
    </source>
</evidence>
<evidence type="ECO:0000313" key="6">
    <source>
        <dbReference type="EMBL" id="KAK0443909.1"/>
    </source>
</evidence>
<evidence type="ECO:0000256" key="4">
    <source>
        <dbReference type="PROSITE-ProRule" id="PRU00134"/>
    </source>
</evidence>
<dbReference type="AlphaFoldDB" id="A0AA39JK17"/>
<dbReference type="PROSITE" id="PS50865">
    <property type="entry name" value="ZF_MYND_2"/>
    <property type="match status" value="1"/>
</dbReference>
<dbReference type="Gene3D" id="6.10.140.2220">
    <property type="match status" value="1"/>
</dbReference>
<dbReference type="GO" id="GO:0008270">
    <property type="term" value="F:zinc ion binding"/>
    <property type="evidence" value="ECO:0007669"/>
    <property type="project" value="UniProtKB-KW"/>
</dbReference>
<dbReference type="RefSeq" id="XP_060324876.1">
    <property type="nucleotide sequence ID" value="XM_060465323.1"/>
</dbReference>
<sequence>MPVINVANSDSLKWLDSHLAFMLSDRERLAFRQTGHVSDTLHCLKKSLTQIFLTFTGVYKPEAKIFALRTSEGGIFTLLFVRELRLDLDSQTIVADCFLLPIPFGIECPSAPPKVERILKNRAVMEINTAPSEQRTWMQLFSVISERCRKWEHTPNCEYKTRGTLLSLDTTIPPAFCSCGRGKDDASSFFKDMGLDDVSCFVTRAALGPLFAVPYLEDVGITAIDTAPNGCTSSKCASCGAQSEHLQVCSACKRQYYCSRACQRSDWKRHKPNCRAA</sequence>
<keyword evidence="2 4" id="KW-0863">Zinc-finger</keyword>
<gene>
    <name evidence="6" type="ORF">EV420DRAFT_1014153</name>
</gene>
<evidence type="ECO:0000256" key="1">
    <source>
        <dbReference type="ARBA" id="ARBA00022723"/>
    </source>
</evidence>
<evidence type="ECO:0000256" key="3">
    <source>
        <dbReference type="ARBA" id="ARBA00022833"/>
    </source>
</evidence>
<keyword evidence="7" id="KW-1185">Reference proteome</keyword>
<accession>A0AA39JK17</accession>
<organism evidence="6 7">
    <name type="scientific">Armillaria tabescens</name>
    <name type="common">Ringless honey mushroom</name>
    <name type="synonym">Agaricus tabescens</name>
    <dbReference type="NCBI Taxonomy" id="1929756"/>
    <lineage>
        <taxon>Eukaryota</taxon>
        <taxon>Fungi</taxon>
        <taxon>Dikarya</taxon>
        <taxon>Basidiomycota</taxon>
        <taxon>Agaricomycotina</taxon>
        <taxon>Agaricomycetes</taxon>
        <taxon>Agaricomycetidae</taxon>
        <taxon>Agaricales</taxon>
        <taxon>Marasmiineae</taxon>
        <taxon>Physalacriaceae</taxon>
        <taxon>Desarmillaria</taxon>
    </lineage>
</organism>
<dbReference type="SUPFAM" id="SSF144232">
    <property type="entry name" value="HIT/MYND zinc finger-like"/>
    <property type="match status" value="1"/>
</dbReference>
<name>A0AA39JK17_ARMTA</name>
<dbReference type="InterPro" id="IPR002893">
    <property type="entry name" value="Znf_MYND"/>
</dbReference>
<keyword evidence="1" id="KW-0479">Metal-binding</keyword>
<dbReference type="Pfam" id="PF01753">
    <property type="entry name" value="zf-MYND"/>
    <property type="match status" value="1"/>
</dbReference>
<evidence type="ECO:0000259" key="5">
    <source>
        <dbReference type="PROSITE" id="PS50865"/>
    </source>
</evidence>
<evidence type="ECO:0000313" key="7">
    <source>
        <dbReference type="Proteomes" id="UP001175211"/>
    </source>
</evidence>
<dbReference type="EMBL" id="JAUEPS010000056">
    <property type="protein sequence ID" value="KAK0443909.1"/>
    <property type="molecule type" value="Genomic_DNA"/>
</dbReference>
<protein>
    <recommendedName>
        <fullName evidence="5">MYND-type domain-containing protein</fullName>
    </recommendedName>
</protein>
<reference evidence="6" key="1">
    <citation type="submission" date="2023-06" db="EMBL/GenBank/DDBJ databases">
        <authorList>
            <consortium name="Lawrence Berkeley National Laboratory"/>
            <person name="Ahrendt S."/>
            <person name="Sahu N."/>
            <person name="Indic B."/>
            <person name="Wong-Bajracharya J."/>
            <person name="Merenyi Z."/>
            <person name="Ke H.-M."/>
            <person name="Monk M."/>
            <person name="Kocsube S."/>
            <person name="Drula E."/>
            <person name="Lipzen A."/>
            <person name="Balint B."/>
            <person name="Henrissat B."/>
            <person name="Andreopoulos B."/>
            <person name="Martin F.M."/>
            <person name="Harder C.B."/>
            <person name="Rigling D."/>
            <person name="Ford K.L."/>
            <person name="Foster G.D."/>
            <person name="Pangilinan J."/>
            <person name="Papanicolaou A."/>
            <person name="Barry K."/>
            <person name="LaButti K."/>
            <person name="Viragh M."/>
            <person name="Koriabine M."/>
            <person name="Yan M."/>
            <person name="Riley R."/>
            <person name="Champramary S."/>
            <person name="Plett K.L."/>
            <person name="Tsai I.J."/>
            <person name="Slot J."/>
            <person name="Sipos G."/>
            <person name="Plett J."/>
            <person name="Nagy L.G."/>
            <person name="Grigoriev I.V."/>
        </authorList>
    </citation>
    <scope>NUCLEOTIDE SEQUENCE</scope>
    <source>
        <strain evidence="6">CCBAS 213</strain>
    </source>
</reference>
<dbReference type="GeneID" id="85348871"/>
<comment type="caution">
    <text evidence="6">The sequence shown here is derived from an EMBL/GenBank/DDBJ whole genome shotgun (WGS) entry which is preliminary data.</text>
</comment>
<dbReference type="Proteomes" id="UP001175211">
    <property type="component" value="Unassembled WGS sequence"/>
</dbReference>
<proteinExistence type="predicted"/>
<keyword evidence="3" id="KW-0862">Zinc</keyword>
<feature type="domain" description="MYND-type" evidence="5">
    <location>
        <begin position="236"/>
        <end position="274"/>
    </location>
</feature>